<dbReference type="Pfam" id="PF00005">
    <property type="entry name" value="ABC_tran"/>
    <property type="match status" value="1"/>
</dbReference>
<sequence>YGLLGPSGCGKTTLLNCLIGCQSLDSGSIALSVKKKSDVGYMPQEISLEGELTIGEVFMYYGRIHGMNKTAVEVRQKHLVDLLRLPSLAKRICRTSGGEQRRISMAVTLLHDPELLILDEPTVGVDPLLRNE</sequence>
<protein>
    <recommendedName>
        <fullName evidence="1">ABC transporter domain-containing protein</fullName>
    </recommendedName>
</protein>
<feature type="domain" description="ABC transporter" evidence="1">
    <location>
        <begin position="1"/>
        <end position="122"/>
    </location>
</feature>
<dbReference type="EMBL" id="JBFDAA010000007">
    <property type="protein sequence ID" value="KAL1131155.1"/>
    <property type="molecule type" value="Genomic_DNA"/>
</dbReference>
<evidence type="ECO:0000259" key="1">
    <source>
        <dbReference type="Pfam" id="PF00005"/>
    </source>
</evidence>
<comment type="caution">
    <text evidence="2">The sequence shown here is derived from an EMBL/GenBank/DDBJ whole genome shotgun (WGS) entry which is preliminary data.</text>
</comment>
<keyword evidence="3" id="KW-1185">Reference proteome</keyword>
<dbReference type="AlphaFoldDB" id="A0ABD0YIX7"/>
<evidence type="ECO:0000313" key="2">
    <source>
        <dbReference type="EMBL" id="KAL1131155.1"/>
    </source>
</evidence>
<gene>
    <name evidence="2" type="ORF">AAG570_012392</name>
</gene>
<feature type="non-terminal residue" evidence="2">
    <location>
        <position position="1"/>
    </location>
</feature>
<dbReference type="Gene3D" id="3.40.50.300">
    <property type="entry name" value="P-loop containing nucleotide triphosphate hydrolases"/>
    <property type="match status" value="1"/>
</dbReference>
<dbReference type="PANTHER" id="PTHR43038">
    <property type="entry name" value="ATP-BINDING CASSETTE, SUB-FAMILY H, MEMBER 1"/>
    <property type="match status" value="1"/>
</dbReference>
<dbReference type="SUPFAM" id="SSF52540">
    <property type="entry name" value="P-loop containing nucleoside triphosphate hydrolases"/>
    <property type="match status" value="1"/>
</dbReference>
<name>A0ABD0YIX7_9HEMI</name>
<dbReference type="PANTHER" id="PTHR43038:SF3">
    <property type="entry name" value="ABC TRANSPORTER G FAMILY MEMBER 20 ISOFORM X1"/>
    <property type="match status" value="1"/>
</dbReference>
<proteinExistence type="predicted"/>
<accession>A0ABD0YIX7</accession>
<organism evidence="2 3">
    <name type="scientific">Ranatra chinensis</name>
    <dbReference type="NCBI Taxonomy" id="642074"/>
    <lineage>
        <taxon>Eukaryota</taxon>
        <taxon>Metazoa</taxon>
        <taxon>Ecdysozoa</taxon>
        <taxon>Arthropoda</taxon>
        <taxon>Hexapoda</taxon>
        <taxon>Insecta</taxon>
        <taxon>Pterygota</taxon>
        <taxon>Neoptera</taxon>
        <taxon>Paraneoptera</taxon>
        <taxon>Hemiptera</taxon>
        <taxon>Heteroptera</taxon>
        <taxon>Panheteroptera</taxon>
        <taxon>Nepomorpha</taxon>
        <taxon>Nepidae</taxon>
        <taxon>Ranatrinae</taxon>
        <taxon>Ranatra</taxon>
    </lineage>
</organism>
<reference evidence="2 3" key="1">
    <citation type="submission" date="2024-07" db="EMBL/GenBank/DDBJ databases">
        <title>Chromosome-level genome assembly of the water stick insect Ranatra chinensis (Heteroptera: Nepidae).</title>
        <authorList>
            <person name="Liu X."/>
        </authorList>
    </citation>
    <scope>NUCLEOTIDE SEQUENCE [LARGE SCALE GENOMIC DNA]</scope>
    <source>
        <strain evidence="2">Cailab_2021Rc</strain>
        <tissue evidence="2">Muscle</tissue>
    </source>
</reference>
<evidence type="ECO:0000313" key="3">
    <source>
        <dbReference type="Proteomes" id="UP001558652"/>
    </source>
</evidence>
<dbReference type="InterPro" id="IPR027417">
    <property type="entry name" value="P-loop_NTPase"/>
</dbReference>
<dbReference type="Proteomes" id="UP001558652">
    <property type="component" value="Unassembled WGS sequence"/>
</dbReference>
<dbReference type="InterPro" id="IPR003439">
    <property type="entry name" value="ABC_transporter-like_ATP-bd"/>
</dbReference>